<proteinExistence type="predicted"/>
<dbReference type="Gene3D" id="3.20.20.450">
    <property type="entry name" value="EAL domain"/>
    <property type="match status" value="1"/>
</dbReference>
<evidence type="ECO:0000256" key="11">
    <source>
        <dbReference type="SAM" id="Phobius"/>
    </source>
</evidence>
<evidence type="ECO:0000259" key="12">
    <source>
        <dbReference type="PROSITE" id="PS50883"/>
    </source>
</evidence>
<organism evidence="13 14">
    <name type="scientific">Azotobacter beijerinckii</name>
    <dbReference type="NCBI Taxonomy" id="170623"/>
    <lineage>
        <taxon>Bacteria</taxon>
        <taxon>Pseudomonadati</taxon>
        <taxon>Pseudomonadota</taxon>
        <taxon>Gammaproteobacteria</taxon>
        <taxon>Pseudomonadales</taxon>
        <taxon>Pseudomonadaceae</taxon>
        <taxon>Azotobacter</taxon>
    </lineage>
</organism>
<dbReference type="PANTHER" id="PTHR33121:SF81">
    <property type="entry name" value="CYCLIC DI-GMP PHOSPHODIESTERASE PDEB-RELATED"/>
    <property type="match status" value="1"/>
</dbReference>
<evidence type="ECO:0000313" key="13">
    <source>
        <dbReference type="EMBL" id="SEI85998.1"/>
    </source>
</evidence>
<evidence type="ECO:0000256" key="1">
    <source>
        <dbReference type="ARBA" id="ARBA00004651"/>
    </source>
</evidence>
<dbReference type="GO" id="GO:0071111">
    <property type="term" value="F:cyclic-guanylate-specific phosphodiesterase activity"/>
    <property type="evidence" value="ECO:0007669"/>
    <property type="project" value="UniProtKB-EC"/>
</dbReference>
<dbReference type="InterPro" id="IPR050706">
    <property type="entry name" value="Cyclic-di-GMP_PDE-like"/>
</dbReference>
<dbReference type="EMBL" id="FNYO01000023">
    <property type="protein sequence ID" value="SEI85998.1"/>
    <property type="molecule type" value="Genomic_DNA"/>
</dbReference>
<keyword evidence="6" id="KW-0378">Hydrolase</keyword>
<feature type="region of interest" description="Disordered" evidence="10">
    <location>
        <begin position="548"/>
        <end position="601"/>
    </location>
</feature>
<dbReference type="InterPro" id="IPR035919">
    <property type="entry name" value="EAL_sf"/>
</dbReference>
<accession>A0A1H6U0T3</accession>
<dbReference type="STRING" id="170623.SAMN04244579_02254"/>
<evidence type="ECO:0000313" key="14">
    <source>
        <dbReference type="Proteomes" id="UP000199005"/>
    </source>
</evidence>
<evidence type="ECO:0000256" key="3">
    <source>
        <dbReference type="ARBA" id="ARBA00022475"/>
    </source>
</evidence>
<reference evidence="13 14" key="1">
    <citation type="submission" date="2016-10" db="EMBL/GenBank/DDBJ databases">
        <authorList>
            <person name="de Groot N.N."/>
        </authorList>
    </citation>
    <scope>NUCLEOTIDE SEQUENCE [LARGE SCALE GENOMIC DNA]</scope>
    <source>
        <strain evidence="13 14">DSM 1041</strain>
    </source>
</reference>
<dbReference type="PROSITE" id="PS51257">
    <property type="entry name" value="PROKAR_LIPOPROTEIN"/>
    <property type="match status" value="1"/>
</dbReference>
<dbReference type="AlphaFoldDB" id="A0A1H6U0T3"/>
<evidence type="ECO:0000256" key="7">
    <source>
        <dbReference type="ARBA" id="ARBA00022989"/>
    </source>
</evidence>
<evidence type="ECO:0000256" key="5">
    <source>
        <dbReference type="ARBA" id="ARBA00022692"/>
    </source>
</evidence>
<feature type="domain" description="EAL" evidence="12">
    <location>
        <begin position="274"/>
        <end position="526"/>
    </location>
</feature>
<evidence type="ECO:0000256" key="9">
    <source>
        <dbReference type="ARBA" id="ARBA00034290"/>
    </source>
</evidence>
<dbReference type="SMART" id="SM00052">
    <property type="entry name" value="EAL"/>
    <property type="match status" value="1"/>
</dbReference>
<protein>
    <recommendedName>
        <fullName evidence="2">cyclic-guanylate-specific phosphodiesterase</fullName>
        <ecNumber evidence="2">3.1.4.52</ecNumber>
    </recommendedName>
</protein>
<keyword evidence="3" id="KW-1003">Cell membrane</keyword>
<evidence type="ECO:0000256" key="6">
    <source>
        <dbReference type="ARBA" id="ARBA00022801"/>
    </source>
</evidence>
<dbReference type="InterPro" id="IPR024744">
    <property type="entry name" value="CSS-motif_dom"/>
</dbReference>
<dbReference type="SUPFAM" id="SSF141868">
    <property type="entry name" value="EAL domain-like"/>
    <property type="match status" value="1"/>
</dbReference>
<keyword evidence="8 11" id="KW-0472">Membrane</keyword>
<keyword evidence="4" id="KW-0973">c-di-GMP</keyword>
<keyword evidence="5 11" id="KW-0812">Transmembrane</keyword>
<evidence type="ECO:0000256" key="8">
    <source>
        <dbReference type="ARBA" id="ARBA00023136"/>
    </source>
</evidence>
<dbReference type="Pfam" id="PF12792">
    <property type="entry name" value="CSS-motif"/>
    <property type="match status" value="1"/>
</dbReference>
<name>A0A1H6U0T3_9GAMM</name>
<comment type="subcellular location">
    <subcellularLocation>
        <location evidence="1">Cell membrane</location>
        <topology evidence="1">Multi-pass membrane protein</topology>
    </subcellularLocation>
</comment>
<dbReference type="GO" id="GO:0005886">
    <property type="term" value="C:plasma membrane"/>
    <property type="evidence" value="ECO:0007669"/>
    <property type="project" value="UniProtKB-SubCell"/>
</dbReference>
<feature type="compositionally biased region" description="Low complexity" evidence="10">
    <location>
        <begin position="548"/>
        <end position="562"/>
    </location>
</feature>
<evidence type="ECO:0000256" key="2">
    <source>
        <dbReference type="ARBA" id="ARBA00012282"/>
    </source>
</evidence>
<dbReference type="PROSITE" id="PS50883">
    <property type="entry name" value="EAL"/>
    <property type="match status" value="1"/>
</dbReference>
<evidence type="ECO:0000256" key="10">
    <source>
        <dbReference type="SAM" id="MobiDB-lite"/>
    </source>
</evidence>
<feature type="transmembrane region" description="Helical" evidence="11">
    <location>
        <begin position="252"/>
        <end position="271"/>
    </location>
</feature>
<dbReference type="PANTHER" id="PTHR33121">
    <property type="entry name" value="CYCLIC DI-GMP PHOSPHODIESTERASE PDEF"/>
    <property type="match status" value="1"/>
</dbReference>
<dbReference type="RefSeq" id="WP_090899495.1">
    <property type="nucleotide sequence ID" value="NZ_FNYO01000023.1"/>
</dbReference>
<comment type="catalytic activity">
    <reaction evidence="9">
        <text>3',3'-c-di-GMP + H2O = 5'-phosphoguanylyl(3'-&gt;5')guanosine + H(+)</text>
        <dbReference type="Rhea" id="RHEA:24902"/>
        <dbReference type="ChEBI" id="CHEBI:15377"/>
        <dbReference type="ChEBI" id="CHEBI:15378"/>
        <dbReference type="ChEBI" id="CHEBI:58754"/>
        <dbReference type="ChEBI" id="CHEBI:58805"/>
        <dbReference type="EC" id="3.1.4.52"/>
    </reaction>
</comment>
<evidence type="ECO:0000256" key="4">
    <source>
        <dbReference type="ARBA" id="ARBA00022636"/>
    </source>
</evidence>
<dbReference type="CDD" id="cd01948">
    <property type="entry name" value="EAL"/>
    <property type="match status" value="1"/>
</dbReference>
<dbReference type="InterPro" id="IPR001633">
    <property type="entry name" value="EAL_dom"/>
</dbReference>
<dbReference type="Proteomes" id="UP000199005">
    <property type="component" value="Unassembled WGS sequence"/>
</dbReference>
<sequence length="601" mass="64720">MQHPLGRLYRSVYRPWPMALLATLASACLLALLGLGVALSQAREAQRADLESRGERFLLRFEQVLGQLRQGLATLELQPLRRCDPGLVESLQRVSFEHRFIHEASFVADGQRCSSRPPHAAPEPARPADFHSQSLDYWLNATNAPDEDPAALMLAHGPFRVSSSRGHLLDAVDPSGGLGVYLIPRGSTQALPILAAPPSLTILPGAADSAALQLLDGQPFYRLQGDNPDYQLALLAPRAQLLQRIRACWERLLPVGLLLALLGGGATFRLVRQRQSLGGELQGALRRQELQVYYQPIVHLASRRYVGAEALMRWQRPDGSLTSPEQFIPLAESTGQIRAITDFLLQEVLEQLGDLLRSHPELYISINLSACDVSAPRIGALTGRLLARHGVRPEQIAFEVTEHGLIDLQAASRNLAELRARGHRVLIDDFGTGYSSLAYLQTLPVDCLKIDKAFVDALGADAASSGVAPHIVRMARALRLKVIAEGIEREEQARLLGSEGADYGQGWLFAPALSASAFRELIGGGQPAAPLSPVPSGRRQAAPGALIASAPARSRASPASDSIPLPGPLRAGRQAASVGAGERGMGPLPGKPARQSLENDL</sequence>
<gene>
    <name evidence="13" type="ORF">SAMN04244579_02254</name>
</gene>
<keyword evidence="7 11" id="KW-1133">Transmembrane helix</keyword>
<dbReference type="EC" id="3.1.4.52" evidence="2"/>
<dbReference type="Pfam" id="PF00563">
    <property type="entry name" value="EAL"/>
    <property type="match status" value="1"/>
</dbReference>